<dbReference type="AlphaFoldDB" id="A0A7C3FBH9"/>
<name>A0A7C3FBH9_9CREN</name>
<sequence>MVKNAVYTKDAPKPLGAYSQAIKAGEFVFTSGQLPIDPATNQIVGSTIEEQTRQVILNLKAILEKAGAGLEAVVKTNVYLKDLNDLQAMNEVYGEFFDPSWTARMVFQAARLPRDVLVIMDMTAFLG</sequence>
<accession>A0A7C3FBH9</accession>
<dbReference type="EMBL" id="DSTX01000001">
    <property type="protein sequence ID" value="HFK19721.1"/>
    <property type="molecule type" value="Genomic_DNA"/>
</dbReference>
<dbReference type="Pfam" id="PF01042">
    <property type="entry name" value="Ribonuc_L-PSP"/>
    <property type="match status" value="1"/>
</dbReference>
<dbReference type="SUPFAM" id="SSF55298">
    <property type="entry name" value="YjgF-like"/>
    <property type="match status" value="1"/>
</dbReference>
<proteinExistence type="inferred from homology"/>
<dbReference type="InterPro" id="IPR035959">
    <property type="entry name" value="RutC-like_sf"/>
</dbReference>
<evidence type="ECO:0000313" key="2">
    <source>
        <dbReference type="EMBL" id="HFK19721.1"/>
    </source>
</evidence>
<reference evidence="2" key="1">
    <citation type="journal article" date="2020" name="mSystems">
        <title>Genome- and Community-Level Interaction Insights into Carbon Utilization and Element Cycling Functions of Hydrothermarchaeota in Hydrothermal Sediment.</title>
        <authorList>
            <person name="Zhou Z."/>
            <person name="Liu Y."/>
            <person name="Xu W."/>
            <person name="Pan J."/>
            <person name="Luo Z.H."/>
            <person name="Li M."/>
        </authorList>
    </citation>
    <scope>NUCLEOTIDE SEQUENCE [LARGE SCALE GENOMIC DNA]</scope>
    <source>
        <strain evidence="2">SpSt-468</strain>
    </source>
</reference>
<dbReference type="CDD" id="cd00448">
    <property type="entry name" value="YjgF_YER057c_UK114_family"/>
    <property type="match status" value="1"/>
</dbReference>
<dbReference type="InterPro" id="IPR006056">
    <property type="entry name" value="RidA"/>
</dbReference>
<gene>
    <name evidence="2" type="ORF">ENS19_00370</name>
</gene>
<evidence type="ECO:0000256" key="1">
    <source>
        <dbReference type="ARBA" id="ARBA00010552"/>
    </source>
</evidence>
<dbReference type="Gene3D" id="3.30.1330.40">
    <property type="entry name" value="RutC-like"/>
    <property type="match status" value="1"/>
</dbReference>
<comment type="caution">
    <text evidence="2">The sequence shown here is derived from an EMBL/GenBank/DDBJ whole genome shotgun (WGS) entry which is preliminary data.</text>
</comment>
<dbReference type="PANTHER" id="PTHR11803:SF39">
    <property type="entry name" value="2-IMINOBUTANOATE_2-IMINOPROPANOATE DEAMINASE"/>
    <property type="match status" value="1"/>
</dbReference>
<dbReference type="GO" id="GO:0019239">
    <property type="term" value="F:deaminase activity"/>
    <property type="evidence" value="ECO:0007669"/>
    <property type="project" value="TreeGrafter"/>
</dbReference>
<comment type="similarity">
    <text evidence="1">Belongs to the RutC family.</text>
</comment>
<dbReference type="GO" id="GO:0005829">
    <property type="term" value="C:cytosol"/>
    <property type="evidence" value="ECO:0007669"/>
    <property type="project" value="TreeGrafter"/>
</dbReference>
<dbReference type="NCBIfam" id="TIGR00004">
    <property type="entry name" value="Rid family detoxifying hydrolase"/>
    <property type="match status" value="1"/>
</dbReference>
<dbReference type="FunFam" id="3.30.1330.40:FF:000001">
    <property type="entry name" value="L-PSP family endoribonuclease"/>
    <property type="match status" value="1"/>
</dbReference>
<organism evidence="2">
    <name type="scientific">Candidatus Methanomethylicus mesodigestus</name>
    <dbReference type="NCBI Taxonomy" id="1867258"/>
    <lineage>
        <taxon>Archaea</taxon>
        <taxon>Thermoproteota</taxon>
        <taxon>Methanosuratincolia</taxon>
        <taxon>Candidatus Methanomethylicales</taxon>
        <taxon>Candidatus Methanomethylicaceae</taxon>
        <taxon>Candidatus Methanomethylicus</taxon>
    </lineage>
</organism>
<dbReference type="InterPro" id="IPR006175">
    <property type="entry name" value="YjgF/YER057c/UK114"/>
</dbReference>
<protein>
    <submittedName>
        <fullName evidence="2">Deaminase</fullName>
    </submittedName>
</protein>
<dbReference type="PANTHER" id="PTHR11803">
    <property type="entry name" value="2-IMINOBUTANOATE/2-IMINOPROPANOATE DEAMINASE RIDA"/>
    <property type="match status" value="1"/>
</dbReference>